<evidence type="ECO:0000256" key="2">
    <source>
        <dbReference type="ARBA" id="ARBA00022801"/>
    </source>
</evidence>
<dbReference type="InterPro" id="IPR050309">
    <property type="entry name" value="Type-B_Carboxylest/Lipase"/>
</dbReference>
<dbReference type="PANTHER" id="PTHR11559">
    <property type="entry name" value="CARBOXYLESTERASE"/>
    <property type="match status" value="1"/>
</dbReference>
<evidence type="ECO:0000256" key="1">
    <source>
        <dbReference type="ARBA" id="ARBA00005964"/>
    </source>
</evidence>
<dbReference type="RefSeq" id="WP_330431400.1">
    <property type="nucleotide sequence ID" value="NZ_JAZDUF010000001.1"/>
</dbReference>
<dbReference type="InterPro" id="IPR019819">
    <property type="entry name" value="Carboxylesterase_B_CS"/>
</dbReference>
<dbReference type="PROSITE" id="PS00941">
    <property type="entry name" value="CARBOXYLESTERASE_B_2"/>
    <property type="match status" value="1"/>
</dbReference>
<keyword evidence="6" id="KW-1185">Reference proteome</keyword>
<dbReference type="PROSITE" id="PS00122">
    <property type="entry name" value="CARBOXYLESTERASE_B_1"/>
    <property type="match status" value="1"/>
</dbReference>
<dbReference type="Gene3D" id="3.40.50.1820">
    <property type="entry name" value="alpha/beta hydrolase"/>
    <property type="match status" value="1"/>
</dbReference>
<evidence type="ECO:0000313" key="6">
    <source>
        <dbReference type="Proteomes" id="UP001347146"/>
    </source>
</evidence>
<sequence>MSNDLVATTTYGPVRGSRGDGVGIWRGIRFASPPVGDLRWRRARPPQAHDEIVDATAFGPVCPQERNPAIGLGKDATMSEDCLFLNVWRPDADRPLPVMVWLHGGAYVFGSGSQPLYEASALARRGDVVVVTLNYRLGALGFADLTSLDDNRSEGDPRRFESNVALSDVLLALQWVQQNIAAFGGDPDAVTVFGESAGAGIVTTLLTMPAARGLFHRAIAQSSPATSMYDHERSAGIAARVLSALDLGPADAPRLETIDVEQITAATMKVFTDVPADSPGTIAFAPVIDGDLVPRHPMDVFRAGESLRVPLMIGTNKDEAALFKWMKSPLMPITPADIERMFASMIVEYPDVRLPPRAQITSAYSGMRPKVAGLGVARDIAFRMPTVWLAEAHAQHTPVHLYRFDWATRMLRALRVGATHATELPYVWGNLVAGPADITFKLGGRRTGEAISERMQRRWTSYAHHGDPDDGGGLPWPAYDAQTRTSLVIDGDDRLVDDLDREIRDAWGDEVLSFR</sequence>
<dbReference type="EC" id="3.1.1.-" evidence="3"/>
<evidence type="ECO:0000313" key="5">
    <source>
        <dbReference type="EMBL" id="MEE3849785.1"/>
    </source>
</evidence>
<dbReference type="InterPro" id="IPR019826">
    <property type="entry name" value="Carboxylesterase_B_AS"/>
</dbReference>
<dbReference type="SUPFAM" id="SSF53474">
    <property type="entry name" value="alpha/beta-Hydrolases"/>
    <property type="match status" value="1"/>
</dbReference>
<comment type="similarity">
    <text evidence="1 3">Belongs to the type-B carboxylesterase/lipase family.</text>
</comment>
<protein>
    <recommendedName>
        <fullName evidence="3">Carboxylic ester hydrolase</fullName>
        <ecNumber evidence="3">3.1.1.-</ecNumber>
    </recommendedName>
</protein>
<evidence type="ECO:0000256" key="3">
    <source>
        <dbReference type="RuleBase" id="RU361235"/>
    </source>
</evidence>
<comment type="caution">
    <text evidence="5">The sequence shown here is derived from an EMBL/GenBank/DDBJ whole genome shotgun (WGS) entry which is preliminary data.</text>
</comment>
<dbReference type="Pfam" id="PF00135">
    <property type="entry name" value="COesterase"/>
    <property type="match status" value="1"/>
</dbReference>
<dbReference type="Proteomes" id="UP001347146">
    <property type="component" value="Unassembled WGS sequence"/>
</dbReference>
<feature type="domain" description="Carboxylesterase type B" evidence="4">
    <location>
        <begin position="5"/>
        <end position="493"/>
    </location>
</feature>
<keyword evidence="2 3" id="KW-0378">Hydrolase</keyword>
<proteinExistence type="inferred from homology"/>
<dbReference type="EMBL" id="JAZDUF010000001">
    <property type="protein sequence ID" value="MEE3849785.1"/>
    <property type="molecule type" value="Genomic_DNA"/>
</dbReference>
<evidence type="ECO:0000259" key="4">
    <source>
        <dbReference type="Pfam" id="PF00135"/>
    </source>
</evidence>
<dbReference type="InterPro" id="IPR002018">
    <property type="entry name" value="CarbesteraseB"/>
</dbReference>
<dbReference type="InterPro" id="IPR029058">
    <property type="entry name" value="AB_hydrolase_fold"/>
</dbReference>
<accession>A0ABU7M9P4</accession>
<reference evidence="5 6" key="1">
    <citation type="submission" date="2024-01" db="EMBL/GenBank/DDBJ databases">
        <title>Draft genome sequence of Gordonia sp. LSe1-13.</title>
        <authorList>
            <person name="Suphannarot A."/>
            <person name="Mingma R."/>
        </authorList>
    </citation>
    <scope>NUCLEOTIDE SEQUENCE [LARGE SCALE GENOMIC DNA]</scope>
    <source>
        <strain evidence="5 6">LSe1-13</strain>
    </source>
</reference>
<organism evidence="5 6">
    <name type="scientific">Gordonia sesuvii</name>
    <dbReference type="NCBI Taxonomy" id="3116777"/>
    <lineage>
        <taxon>Bacteria</taxon>
        <taxon>Bacillati</taxon>
        <taxon>Actinomycetota</taxon>
        <taxon>Actinomycetes</taxon>
        <taxon>Mycobacteriales</taxon>
        <taxon>Gordoniaceae</taxon>
        <taxon>Gordonia</taxon>
    </lineage>
</organism>
<name>A0ABU7M9P4_9ACTN</name>
<gene>
    <name evidence="5" type="ORF">VZC37_05545</name>
</gene>